<dbReference type="EMBL" id="CAJVQB010000008">
    <property type="protein sequence ID" value="CAG8457499.1"/>
    <property type="molecule type" value="Genomic_DNA"/>
</dbReference>
<evidence type="ECO:0000313" key="3">
    <source>
        <dbReference type="Proteomes" id="UP000789901"/>
    </source>
</evidence>
<accession>A0ABM8VVM7</accession>
<comment type="caution">
    <text evidence="2">The sequence shown here is derived from an EMBL/GenBank/DDBJ whole genome shotgun (WGS) entry which is preliminary data.</text>
</comment>
<organism evidence="2 3">
    <name type="scientific">Gigaspora margarita</name>
    <dbReference type="NCBI Taxonomy" id="4874"/>
    <lineage>
        <taxon>Eukaryota</taxon>
        <taxon>Fungi</taxon>
        <taxon>Fungi incertae sedis</taxon>
        <taxon>Mucoromycota</taxon>
        <taxon>Glomeromycotina</taxon>
        <taxon>Glomeromycetes</taxon>
        <taxon>Diversisporales</taxon>
        <taxon>Gigasporaceae</taxon>
        <taxon>Gigaspora</taxon>
    </lineage>
</organism>
<dbReference type="SUPFAM" id="SSF58100">
    <property type="entry name" value="Bacterial hemolysins"/>
    <property type="match status" value="1"/>
</dbReference>
<reference evidence="2 3" key="1">
    <citation type="submission" date="2021-06" db="EMBL/GenBank/DDBJ databases">
        <authorList>
            <person name="Kallberg Y."/>
            <person name="Tangrot J."/>
            <person name="Rosling A."/>
        </authorList>
    </citation>
    <scope>NUCLEOTIDE SEQUENCE [LARGE SCALE GENOMIC DNA]</scope>
    <source>
        <strain evidence="2 3">120-4 pot B 10/14</strain>
    </source>
</reference>
<protein>
    <submittedName>
        <fullName evidence="2">4424_t:CDS:1</fullName>
    </submittedName>
</protein>
<dbReference type="Proteomes" id="UP000789901">
    <property type="component" value="Unassembled WGS sequence"/>
</dbReference>
<keyword evidence="1" id="KW-0175">Coiled coil</keyword>
<evidence type="ECO:0000313" key="2">
    <source>
        <dbReference type="EMBL" id="CAG8457499.1"/>
    </source>
</evidence>
<sequence>MVEQEIDDTFGNPSFVVSVNDVAKGVDLVVSFLNHYQGIVRKSNFQSVDSVVKDKVNETLKIGRYFRDVTDRSTKINLQSSAYAGDVSFYLNDLAKNRFTGQELADAMGDLLALAKEIRKKTEDISKEYDNISERLQKIRSEIVMRGKDLENRKHQVNKYIDDKKERENKHKMERNVGVASTVVASATFWPALPLTLAFAGYKSYKAKKTHNQVEKAKDESDVIEKSLSFVDQFKDGIDEIRNAVGHFVTFWREQTEKVQNLQRIIKVQVYLVDREQIRLYVIGRLWKLVIVNIIE</sequence>
<name>A0ABM8VVM7_GIGMA</name>
<keyword evidence="3" id="KW-1185">Reference proteome</keyword>
<evidence type="ECO:0000256" key="1">
    <source>
        <dbReference type="SAM" id="Coils"/>
    </source>
</evidence>
<gene>
    <name evidence="2" type="ORF">GMARGA_LOCUS133</name>
</gene>
<feature type="coiled-coil region" evidence="1">
    <location>
        <begin position="115"/>
        <end position="142"/>
    </location>
</feature>
<proteinExistence type="predicted"/>